<keyword evidence="2" id="KW-1185">Reference proteome</keyword>
<feature type="compositionally biased region" description="Basic residues" evidence="1">
    <location>
        <begin position="808"/>
        <end position="826"/>
    </location>
</feature>
<feature type="region of interest" description="Disordered" evidence="1">
    <location>
        <begin position="1786"/>
        <end position="1875"/>
    </location>
</feature>
<feature type="compositionally biased region" description="Basic and acidic residues" evidence="1">
    <location>
        <begin position="398"/>
        <end position="407"/>
    </location>
</feature>
<feature type="compositionally biased region" description="Polar residues" evidence="1">
    <location>
        <begin position="1846"/>
        <end position="1855"/>
    </location>
</feature>
<reference evidence="3" key="1">
    <citation type="submission" date="2025-08" db="UniProtKB">
        <authorList>
            <consortium name="RefSeq"/>
        </authorList>
    </citation>
    <scope>IDENTIFICATION</scope>
    <source>
        <strain evidence="3">Aabys</strain>
        <tissue evidence="3">Whole body</tissue>
    </source>
</reference>
<feature type="compositionally biased region" description="Basic and acidic residues" evidence="1">
    <location>
        <begin position="1801"/>
        <end position="1823"/>
    </location>
</feature>
<feature type="compositionally biased region" description="Low complexity" evidence="1">
    <location>
        <begin position="297"/>
        <end position="315"/>
    </location>
</feature>
<feature type="region of interest" description="Disordered" evidence="1">
    <location>
        <begin position="362"/>
        <end position="407"/>
    </location>
</feature>
<feature type="compositionally biased region" description="Basic and acidic residues" evidence="1">
    <location>
        <begin position="1830"/>
        <end position="1841"/>
    </location>
</feature>
<feature type="region of interest" description="Disordered" evidence="1">
    <location>
        <begin position="491"/>
        <end position="510"/>
    </location>
</feature>
<feature type="compositionally biased region" description="Gly residues" evidence="1">
    <location>
        <begin position="1671"/>
        <end position="1681"/>
    </location>
</feature>
<feature type="compositionally biased region" description="Acidic residues" evidence="1">
    <location>
        <begin position="1337"/>
        <end position="1349"/>
    </location>
</feature>
<dbReference type="Proteomes" id="UP001652621">
    <property type="component" value="Unplaced"/>
</dbReference>
<feature type="region of interest" description="Disordered" evidence="1">
    <location>
        <begin position="1734"/>
        <end position="1757"/>
    </location>
</feature>
<evidence type="ECO:0000313" key="3">
    <source>
        <dbReference type="RefSeq" id="XP_058974377.1"/>
    </source>
</evidence>
<feature type="compositionally biased region" description="Low complexity" evidence="1">
    <location>
        <begin position="737"/>
        <end position="748"/>
    </location>
</feature>
<feature type="region of interest" description="Disordered" evidence="1">
    <location>
        <begin position="556"/>
        <end position="612"/>
    </location>
</feature>
<evidence type="ECO:0000256" key="1">
    <source>
        <dbReference type="SAM" id="MobiDB-lite"/>
    </source>
</evidence>
<feature type="compositionally biased region" description="Polar residues" evidence="1">
    <location>
        <begin position="850"/>
        <end position="860"/>
    </location>
</feature>
<feature type="compositionally biased region" description="Basic and acidic residues" evidence="1">
    <location>
        <begin position="1428"/>
        <end position="1437"/>
    </location>
</feature>
<feature type="region of interest" description="Disordered" evidence="1">
    <location>
        <begin position="1909"/>
        <end position="1938"/>
    </location>
</feature>
<feature type="compositionally biased region" description="Basic and acidic residues" evidence="1">
    <location>
        <begin position="557"/>
        <end position="583"/>
    </location>
</feature>
<dbReference type="GeneID" id="131800714"/>
<name>A0ABM3ULH6_MUSDO</name>
<feature type="compositionally biased region" description="Basic and acidic residues" evidence="1">
    <location>
        <begin position="194"/>
        <end position="210"/>
    </location>
</feature>
<feature type="compositionally biased region" description="Polar residues" evidence="1">
    <location>
        <begin position="749"/>
        <end position="767"/>
    </location>
</feature>
<evidence type="ECO:0000313" key="2">
    <source>
        <dbReference type="Proteomes" id="UP001652621"/>
    </source>
</evidence>
<feature type="compositionally biased region" description="Basic and acidic residues" evidence="1">
    <location>
        <begin position="838"/>
        <end position="849"/>
    </location>
</feature>
<feature type="compositionally biased region" description="Polar residues" evidence="1">
    <location>
        <begin position="1249"/>
        <end position="1259"/>
    </location>
</feature>
<feature type="compositionally biased region" description="Polar residues" evidence="1">
    <location>
        <begin position="1117"/>
        <end position="1126"/>
    </location>
</feature>
<feature type="region of interest" description="Disordered" evidence="1">
    <location>
        <begin position="1141"/>
        <end position="1298"/>
    </location>
</feature>
<feature type="compositionally biased region" description="Polar residues" evidence="1">
    <location>
        <begin position="1411"/>
        <end position="1427"/>
    </location>
</feature>
<feature type="region of interest" description="Disordered" evidence="1">
    <location>
        <begin position="1953"/>
        <end position="1975"/>
    </location>
</feature>
<feature type="compositionally biased region" description="Low complexity" evidence="1">
    <location>
        <begin position="217"/>
        <end position="231"/>
    </location>
</feature>
<feature type="compositionally biased region" description="Basic and acidic residues" evidence="1">
    <location>
        <begin position="770"/>
        <end position="784"/>
    </location>
</feature>
<protein>
    <submittedName>
        <fullName evidence="3">Serine-rich adhesin for platelets-like</fullName>
    </submittedName>
</protein>
<feature type="region of interest" description="Disordered" evidence="1">
    <location>
        <begin position="631"/>
        <end position="666"/>
    </location>
</feature>
<feature type="compositionally biased region" description="Gly residues" evidence="1">
    <location>
        <begin position="1740"/>
        <end position="1752"/>
    </location>
</feature>
<feature type="region of interest" description="Disordered" evidence="1">
    <location>
        <begin position="1"/>
        <end position="322"/>
    </location>
</feature>
<feature type="compositionally biased region" description="Low complexity" evidence="1">
    <location>
        <begin position="1439"/>
        <end position="1448"/>
    </location>
</feature>
<feature type="region of interest" description="Disordered" evidence="1">
    <location>
        <begin position="1652"/>
        <end position="1711"/>
    </location>
</feature>
<feature type="compositionally biased region" description="Basic and acidic residues" evidence="1">
    <location>
        <begin position="1268"/>
        <end position="1279"/>
    </location>
</feature>
<feature type="compositionally biased region" description="Polar residues" evidence="1">
    <location>
        <begin position="1352"/>
        <end position="1374"/>
    </location>
</feature>
<sequence>MTAQQQQNLEDEGHCLSNLSTENEQQLQATTTKSLQQQQQQEPLQQQQQQQDEQQSSRDNTMNLHEANKDDDEQQMSKTEMKTSPTVRQHHEIHGSQEKQQQLRVPMDDGNTTTTTTTPTTAMNQNKNNSTNNSSSPTQEALADNVNGPMATTPASKSASSITTTTTTLRVEATSSSKLKVNKQQQSQYAIKQQETETMDKSKDKEEQRNKDKHQHQQQSSGGSKHSSNNKLSAEGQSQQHGGDERREHRRNSMASQRAMEEEISKMHGSSPAGAYGTSQQKSSKKHHRQQRRSPTTHHSSQHQQQQTQQHKTSSPMSTAPLSNLSCDTCCQLEWEQQQQQQHSGKDYLQLHTAVTSACASTASPQTLKPPTLHIGLAGQPPTRAGKRKTSTSGSSNSKERATKTKPEIKTKIIYTNETVTESENMTTTTITTTTTRETGFGRTTTTKKAAITTAKKERDIACSDEMKSKQQAPAHGGQQLMVPVGGAGEMTKRDTRKEEKRKLKESKFREELEKALENVQLEERREEAEHKQDNFERNDILQEIKEISQAITALQHEAEAVDGNKDSKHDEQQHVAETKVDGISDAAAAAAADEAGPQEKDGDANDGAAEAVTTAAAETLSKQTIDNALTEKSAEDEAEPDTEASTTTSTLRQSNNATNTKGEDNVATSAVAAADELQSPTTSTLTTTTAMANTTNISCNSEFAGVTTPVSQQNSSSPKIPLITTCHTTTIHETEATTTTTTTTSSTSRRPTLQRQDYSCLDSSEAQSDDSHLTRESITRESQNDELSSSTLDKIDVSTLPLPALPPKKRRTKLRASPSKHHNRRYGSPQHHQTPHAHSELRDCHSPSEKSTAGSAATKSNEDYQHLSAFQKYVAKRRESLEASSRSFNEKLEARRMHYHMGGSGGGGSSASTSSGAGLHMPTYLFGEHYYGGSGSRQAVAPANKEEIYLNKSGWVQVNTKRSNDENRGYRRSNYGHQNGDLRNTIRVIQIDNTRRSDMTRQALLQHQHAIVEPPKFVSSKVEELIQRNEARLGASNGKRDSALRPGYRIVDPQIASILNERPGFLPVKNLNDHESPPPITPILSPPPAFQDSSIKAKSFDRRRTIASRPSPQPQPIVSNCNLQAGPNNKGMVFSRSFEYDNRRPTPTDTYVETFSRSFDGNLTERPVKPVPMPRDRSPNFSTLTGNSPNYLSKKDSGGGSSGSLRSRDSSPKYQSPAASISSSQSPQTQKTTAYLNTSVKEAPPSYSVASGHSTSPVANRYSPRSQHHERSSFERSKSHNVMGRSRKSQFSRTGSGNVGAAAVVNNLNVSRFRSFDTPMSQRLNSCDSGARSDLSNDELDNEDDDAGSSEFLNTNSYHPSTSPFKSQRQRSLTPDRNESHSSSSSLRKQRSLTPESRSLTPEDRRRKGSQISLMGSRQNSSSRSNTLERKHEKVNISRSSSSSSYSGREHDNHGIGVGGGNGLNVVGSAQYRRSVSRNAKQAEEHRIRRSRSLQLTERSPNRAHKMIVCVGQPHANSNQPPIYQQANLRNNQMASMGPTNNFPPTIRTTGKSQSILLGPTNGGGAKIVRQNDIDKSRSFDFDYCNYNSQTNAMKAQHSNNSLLGSAGVLNRDAAMRLDFDKSRSFDDDYREAVVSNNNLNAAAMRYLQAAAESSERNHQQRMRRSSPVEGGGGGSGGGSRNTRSPQSSGSSCNNLSVPRQTTSPQNYGTRLCDHEMTYDLMRKSLDRSPIMEFRRGDSAGGGSSGGGGGDYDMPIMRNRETINSGGNSELNFMNNDGRIYEHVSSNSLKQQRSLRRTHSPNESHYSLERGSHDRGSSRDEMTPPDAQPDYRNDYNDMYRRTRSTNRGSDSPKSSHSKTLHIAKNSNCSPAEDRLCSNGPKSCGSCQSLPYDKQHDYLKSLTLKRNHLNRPLSLQNNKNHTLPSTSTNGHTKHPNISTVKVNVNNNDTATFSSSCTEEKSPVGPFSPGSALTKTRSSNNISQWTLLCKNATASTFSLSATSAAAKSQTTVYHNGGDNENGCSATPTPRHTLVNVNSTMNSSQLRPPSLMSGTMLTDTPRVIPLAATSLVFLGDCEMSVTPKRNDLGDEVDGATSDISEKLQDNVAIAGMCDNGAANLKVDIGTSHDPQCP</sequence>
<proteinExistence type="predicted"/>
<feature type="compositionally biased region" description="Polar residues" evidence="1">
    <location>
        <begin position="1682"/>
        <end position="1710"/>
    </location>
</feature>
<feature type="compositionally biased region" description="Low complexity" evidence="1">
    <location>
        <begin position="112"/>
        <end position="136"/>
    </location>
</feature>
<accession>A0ABM3ULH6</accession>
<dbReference type="RefSeq" id="XP_058974377.1">
    <property type="nucleotide sequence ID" value="XM_059118394.1"/>
</dbReference>
<feature type="region of interest" description="Disordered" evidence="1">
    <location>
        <begin position="729"/>
        <end position="864"/>
    </location>
</feature>
<organism evidence="2 3">
    <name type="scientific">Musca domestica</name>
    <name type="common">House fly</name>
    <dbReference type="NCBI Taxonomy" id="7370"/>
    <lineage>
        <taxon>Eukaryota</taxon>
        <taxon>Metazoa</taxon>
        <taxon>Ecdysozoa</taxon>
        <taxon>Arthropoda</taxon>
        <taxon>Hexapoda</taxon>
        <taxon>Insecta</taxon>
        <taxon>Pterygota</taxon>
        <taxon>Neoptera</taxon>
        <taxon>Endopterygota</taxon>
        <taxon>Diptera</taxon>
        <taxon>Brachycera</taxon>
        <taxon>Muscomorpha</taxon>
        <taxon>Muscoidea</taxon>
        <taxon>Muscidae</taxon>
        <taxon>Musca</taxon>
    </lineage>
</organism>
<gene>
    <name evidence="3" type="primary">LOC131800714</name>
</gene>
<feature type="compositionally biased region" description="Low complexity" evidence="1">
    <location>
        <begin position="25"/>
        <end position="54"/>
    </location>
</feature>
<feature type="compositionally biased region" description="Polar residues" evidence="1">
    <location>
        <begin position="1148"/>
        <end position="1162"/>
    </location>
</feature>
<feature type="compositionally biased region" description="Polar residues" evidence="1">
    <location>
        <begin position="1180"/>
        <end position="1192"/>
    </location>
</feature>
<feature type="compositionally biased region" description="Low complexity" evidence="1">
    <location>
        <begin position="151"/>
        <end position="176"/>
    </location>
</feature>
<feature type="compositionally biased region" description="Low complexity" evidence="1">
    <location>
        <begin position="1216"/>
        <end position="1235"/>
    </location>
</feature>
<feature type="compositionally biased region" description="Polar residues" evidence="1">
    <location>
        <begin position="1913"/>
        <end position="1938"/>
    </location>
</feature>
<feature type="region of interest" description="Disordered" evidence="1">
    <location>
        <begin position="1100"/>
        <end position="1126"/>
    </location>
</feature>
<feature type="compositionally biased region" description="Low complexity" evidence="1">
    <location>
        <begin position="184"/>
        <end position="193"/>
    </location>
</feature>
<feature type="region of interest" description="Disordered" evidence="1">
    <location>
        <begin position="1321"/>
        <end position="1502"/>
    </location>
</feature>
<feature type="compositionally biased region" description="Polar residues" evidence="1">
    <location>
        <begin position="644"/>
        <end position="661"/>
    </location>
</feature>
<feature type="compositionally biased region" description="Basic residues" evidence="1">
    <location>
        <begin position="283"/>
        <end position="296"/>
    </location>
</feature>
<feature type="compositionally biased region" description="Polar residues" evidence="1">
    <location>
        <begin position="76"/>
        <end position="87"/>
    </location>
</feature>